<feature type="compositionally biased region" description="Basic and acidic residues" evidence="1">
    <location>
        <begin position="105"/>
        <end position="126"/>
    </location>
</feature>
<name>A0A0F9FA62_9ZZZZ</name>
<evidence type="ECO:0000313" key="2">
    <source>
        <dbReference type="EMBL" id="KKL54210.1"/>
    </source>
</evidence>
<gene>
    <name evidence="2" type="ORF">LCGC14_2267690</name>
</gene>
<feature type="compositionally biased region" description="Basic and acidic residues" evidence="1">
    <location>
        <begin position="290"/>
        <end position="301"/>
    </location>
</feature>
<feature type="compositionally biased region" description="Low complexity" evidence="1">
    <location>
        <begin position="64"/>
        <end position="84"/>
    </location>
</feature>
<feature type="region of interest" description="Disordered" evidence="1">
    <location>
        <begin position="1"/>
        <end position="161"/>
    </location>
</feature>
<reference evidence="2" key="1">
    <citation type="journal article" date="2015" name="Nature">
        <title>Complex archaea that bridge the gap between prokaryotes and eukaryotes.</title>
        <authorList>
            <person name="Spang A."/>
            <person name="Saw J.H."/>
            <person name="Jorgensen S.L."/>
            <person name="Zaremba-Niedzwiedzka K."/>
            <person name="Martijn J."/>
            <person name="Lind A.E."/>
            <person name="van Eijk R."/>
            <person name="Schleper C."/>
            <person name="Guy L."/>
            <person name="Ettema T.J."/>
        </authorList>
    </citation>
    <scope>NUCLEOTIDE SEQUENCE</scope>
</reference>
<feature type="compositionally biased region" description="Basic and acidic residues" evidence="1">
    <location>
        <begin position="134"/>
        <end position="154"/>
    </location>
</feature>
<feature type="region of interest" description="Disordered" evidence="1">
    <location>
        <begin position="246"/>
        <end position="301"/>
    </location>
</feature>
<accession>A0A0F9FA62</accession>
<feature type="compositionally biased region" description="Basic and acidic residues" evidence="1">
    <location>
        <begin position="246"/>
        <end position="255"/>
    </location>
</feature>
<dbReference type="EMBL" id="LAZR01031279">
    <property type="protein sequence ID" value="KKL54210.1"/>
    <property type="molecule type" value="Genomic_DNA"/>
</dbReference>
<dbReference type="AlphaFoldDB" id="A0A0F9FA62"/>
<proteinExistence type="predicted"/>
<comment type="caution">
    <text evidence="2">The sequence shown here is derived from an EMBL/GenBank/DDBJ whole genome shotgun (WGS) entry which is preliminary data.</text>
</comment>
<protein>
    <submittedName>
        <fullName evidence="2">Uncharacterized protein</fullName>
    </submittedName>
</protein>
<feature type="compositionally biased region" description="Acidic residues" evidence="1">
    <location>
        <begin position="49"/>
        <end position="63"/>
    </location>
</feature>
<sequence length="301" mass="32873">MATSIDEKVPAEEPPAETEKPDGNSKLDTHDMVTEALRLEEDPRTSTGSEDDAETEDSDESETSGDASPDGAKAADGSDAAPAPRTFTEGTDEFTAEIARQAQSQKDKELAPLQEETKTLKAKVAELEAAATQRSEDTSLDRLEAAEKDQHGDTPEVQDIQATRRQVITMGRENETEKARLDTLALTLVDVERDHQAWQKVLPLLLPDDATQIAKVNDLVDKLKGATNEAHMDSIWEGIERDLRDMKTAETESKRTARKPRKPDGSAASVSAAGKDTSKMSAEQLVNHALEQEEKEANAKR</sequence>
<organism evidence="2">
    <name type="scientific">marine sediment metagenome</name>
    <dbReference type="NCBI Taxonomy" id="412755"/>
    <lineage>
        <taxon>unclassified sequences</taxon>
        <taxon>metagenomes</taxon>
        <taxon>ecological metagenomes</taxon>
    </lineage>
</organism>
<feature type="compositionally biased region" description="Basic and acidic residues" evidence="1">
    <location>
        <begin position="1"/>
        <end position="44"/>
    </location>
</feature>
<evidence type="ECO:0000256" key="1">
    <source>
        <dbReference type="SAM" id="MobiDB-lite"/>
    </source>
</evidence>